<proteinExistence type="predicted"/>
<sequence>VDKTLIRLIGLTSEPPVSGQECSSQVFTNSYHTAITDSRHRLNIRSSINDPILKQNSPQSITRQFLSDAVSNLSNTEEESWKQNQPGCCRLTRDKGIHKHTDVTSMTSLSGRSKCVSADVHPPLCQFRPTSGNVNLTTGILTDYIYTEDHSKVCHIMLDPAWASGREQPHSRLSKRYVQERTQGLDARHVSSLDETNCWNAEFNDEALHNTTCHDPYVYRNTEHGLHRQYLDDTSFEIDYRDTCPVEYCQTSNIWNDQKESLLCPESRVSGSQCYVKETYNEFDTPGRKSDSDVEKSWLTYPPNTAINKAEKGCGWDFERWTNAEKWSKWTSDQEFGDHSDKIKPVDQSEFMTLSLGCIDPSSNWTSKDFGMSVGDDQALTRVEHKPRQPSDNKQCQTPKGTANLKSQWYKGTPDESYRSRFHEPDNFSLDKAWEPSEITILKRNGQASGDSINSDLKFGDQLIRRLSEHEPVQTDNFEMYSDDPWLLKLGASQLFLSSEISLPITVERQHDLSSTTGTISLGSSEVVSQVLLGKNNVEMSEKSLSSPSKLVDERHTSCGRLNVWGARDNKLLYSSNKSYAHSISPSLKRKDASSLSELYDPQSVFTNEYDGMSFSMKDPGYDPYGDFKGNPHELSSVGKDSGFEMYDDDSRDRHFEARSNKRGSNEESSGSLLDLNNSGESYFELYDRSSDNLLELNNAGDRHFELYDRSSDNLLELNNAGDSHVELYGKSRVGHNALNNEPRDIHFEMYEESRFSHASRESNNDYRDSRYELYDSSGSYYEMNDDYRGIYETPTYRGQDDPCFQQSMADKHLSGYMTMQSDTALNPEQIESPSIPSPTVNVSDHWTVGTNRCDGLAESSKSTSGVLIKLEASEEGNSENTVNADPLIEEGLKDFEQSPGVDPLNRGPDIWMLWEDKAPSDSTTSISVNTGSRNNVLNLSSNCEVLDVGASTGTYVRTSIPLSKVAHNSEPSERLRGNKNDLKSNVRCIEHSEALGSSDRVSCVEDNHHPTHHNGQVVFEAVNHTCEPSEVNACSRGELYDDEVSDHFSSKKSPNPYTTETETKDESVPHGIDSDHQNGHHALNLSLTHFVENMRIYPGNNAENILALRIARLLESETHEIISSGKNHLSQDTLELKQDDLPPTVPCMSSQHQSTFLPAKKLQTDLSLGKEIEASSSQASNSEAVSPSNAEDFNDFKYKNDPTLTSKTEELLKSVSGRESKAGSVPSIERGGVSSPETGTKPILTPETEIMKYSPGNTKQQETEDLSRQESESHQGAEVSSQQEAKGISFPEKESEDISQQQEPESLSQKELGGTLHQEPEFVSYPDTETLPEDIAKSEKEPEDISQQQETEGISFPETEHEDTSQQHERISQQKPDSISCAKTEHENISQSETEPEHISQIETEPEGISQQEPEDISQQEPKVISQQEPKDISQQKPEGISYPATAPADIPRSEKEPEDISQQEYVSISQKEHECISQQQPEGISQQQPEGISQQQPEGISQQQHEGISQQQHGGISQQQHEGISQQQHEGISQQQQPEGISQQQQPEGISQQQPEGISQQQHEDFTRQQPEGISQQDPYSISYPKVASEDIYQSETEPEHIAQ</sequence>
<protein>
    <submittedName>
        <fullName evidence="2">Uncharacterized protein</fullName>
    </submittedName>
</protein>
<feature type="compositionally biased region" description="Polar residues" evidence="1">
    <location>
        <begin position="1299"/>
        <end position="1310"/>
    </location>
</feature>
<feature type="region of interest" description="Disordered" evidence="1">
    <location>
        <begin position="384"/>
        <end position="403"/>
    </location>
</feature>
<reference evidence="2 3" key="1">
    <citation type="submission" date="2024-04" db="EMBL/GenBank/DDBJ databases">
        <authorList>
            <consortium name="Genoscope - CEA"/>
            <person name="William W."/>
        </authorList>
    </citation>
    <scope>NUCLEOTIDE SEQUENCE [LARGE SCALE GENOMIC DNA]</scope>
</reference>
<evidence type="ECO:0000313" key="3">
    <source>
        <dbReference type="Proteomes" id="UP001497497"/>
    </source>
</evidence>
<feature type="compositionally biased region" description="Polar residues" evidence="1">
    <location>
        <begin position="392"/>
        <end position="403"/>
    </location>
</feature>
<organism evidence="2 3">
    <name type="scientific">Lymnaea stagnalis</name>
    <name type="common">Great pond snail</name>
    <name type="synonym">Helix stagnalis</name>
    <dbReference type="NCBI Taxonomy" id="6523"/>
    <lineage>
        <taxon>Eukaryota</taxon>
        <taxon>Metazoa</taxon>
        <taxon>Spiralia</taxon>
        <taxon>Lophotrochozoa</taxon>
        <taxon>Mollusca</taxon>
        <taxon>Gastropoda</taxon>
        <taxon>Heterobranchia</taxon>
        <taxon>Euthyneura</taxon>
        <taxon>Panpulmonata</taxon>
        <taxon>Hygrophila</taxon>
        <taxon>Lymnaeoidea</taxon>
        <taxon>Lymnaeidae</taxon>
        <taxon>Lymnaea</taxon>
    </lineage>
</organism>
<dbReference type="EMBL" id="CAXITT010000064">
    <property type="protein sequence ID" value="CAL1530220.1"/>
    <property type="molecule type" value="Genomic_DNA"/>
</dbReference>
<feature type="compositionally biased region" description="Basic and acidic residues" evidence="1">
    <location>
        <begin position="1359"/>
        <end position="1373"/>
    </location>
</feature>
<feature type="region of interest" description="Disordered" evidence="1">
    <location>
        <begin position="1046"/>
        <end position="1069"/>
    </location>
</feature>
<gene>
    <name evidence="2" type="ORF">GSLYS_00004353001</name>
</gene>
<keyword evidence="3" id="KW-1185">Reference proteome</keyword>
<feature type="compositionally biased region" description="Basic and acidic residues" evidence="1">
    <location>
        <begin position="1262"/>
        <end position="1276"/>
    </location>
</feature>
<accession>A0AAV2HAG5</accession>
<evidence type="ECO:0000256" key="1">
    <source>
        <dbReference type="SAM" id="MobiDB-lite"/>
    </source>
</evidence>
<feature type="compositionally biased region" description="Polar residues" evidence="1">
    <location>
        <begin position="1570"/>
        <end position="1582"/>
    </location>
</feature>
<dbReference type="Proteomes" id="UP001497497">
    <property type="component" value="Unassembled WGS sequence"/>
</dbReference>
<feature type="region of interest" description="Disordered" evidence="1">
    <location>
        <begin position="639"/>
        <end position="675"/>
    </location>
</feature>
<feature type="compositionally biased region" description="Low complexity" evidence="1">
    <location>
        <begin position="1175"/>
        <end position="1189"/>
    </location>
</feature>
<feature type="region of interest" description="Disordered" evidence="1">
    <location>
        <begin position="1215"/>
        <end position="1606"/>
    </location>
</feature>
<feature type="region of interest" description="Disordered" evidence="1">
    <location>
        <begin position="1173"/>
        <end position="1203"/>
    </location>
</feature>
<feature type="compositionally biased region" description="Low complexity" evidence="1">
    <location>
        <begin position="1478"/>
        <end position="1563"/>
    </location>
</feature>
<feature type="non-terminal residue" evidence="2">
    <location>
        <position position="1"/>
    </location>
</feature>
<comment type="caution">
    <text evidence="2">The sequence shown here is derived from an EMBL/GenBank/DDBJ whole genome shotgun (WGS) entry which is preliminary data.</text>
</comment>
<feature type="compositionally biased region" description="Polar residues" evidence="1">
    <location>
        <begin position="1052"/>
        <end position="1061"/>
    </location>
</feature>
<name>A0AAV2HAG5_LYMST</name>
<evidence type="ECO:0000313" key="2">
    <source>
        <dbReference type="EMBL" id="CAL1530220.1"/>
    </source>
</evidence>
<feature type="compositionally biased region" description="Polar residues" evidence="1">
    <location>
        <begin position="1420"/>
        <end position="1429"/>
    </location>
</feature>
<feature type="non-terminal residue" evidence="2">
    <location>
        <position position="1606"/>
    </location>
</feature>
<feature type="compositionally biased region" description="Basic and acidic residues" evidence="1">
    <location>
        <begin position="649"/>
        <end position="666"/>
    </location>
</feature>